<dbReference type="EMBL" id="CAWYQH010000097">
    <property type="protein sequence ID" value="CAK8683598.1"/>
    <property type="molecule type" value="Genomic_DNA"/>
</dbReference>
<evidence type="ECO:0000313" key="2">
    <source>
        <dbReference type="EMBL" id="CAK8683598.1"/>
    </source>
</evidence>
<feature type="region of interest" description="Disordered" evidence="1">
    <location>
        <begin position="361"/>
        <end position="396"/>
    </location>
</feature>
<feature type="compositionally biased region" description="Basic and acidic residues" evidence="1">
    <location>
        <begin position="378"/>
        <end position="388"/>
    </location>
</feature>
<protein>
    <submittedName>
        <fullName evidence="2">Uncharacterized protein</fullName>
    </submittedName>
</protein>
<comment type="caution">
    <text evidence="2">The sequence shown here is derived from an EMBL/GenBank/DDBJ whole genome shotgun (WGS) entry which is preliminary data.</text>
</comment>
<evidence type="ECO:0000313" key="3">
    <source>
        <dbReference type="Proteomes" id="UP001642483"/>
    </source>
</evidence>
<sequence length="751" mass="86160">MFQGEKVTTNCLNEQCRILRAHAMIAYAKLICFAFKVLRFTTNIYETVLMSRTRTCLKKPAASHSNHSYSSSSSDSASITENENADQELTKVSFTYYGTSVEQLCQVLKKDGLANISRIKIFEQNPHFRKKNKMIAFPNLKDLCDKLCKDIVPPTLVLFQDREFFQNENLNVVDLAGRQRTVFKRKFTTGNMFWSGQQDEKGSVLRLKDDVNSILSPLNRHLLLEKKRARRQKLARQKDLYAILQEMCAQSNDPYEKWWFRLKNLTKVEERLPEEDSLENNCISDQSVDSLVLKPNVRNKKLSPKQKKEKAMTDLHTTKTSGPIVVSNLEAVDSWKCECDICTGAFLRSRYAVPGARRRRNLAGGAGLPQKGQRRLVNRRERSQETKKKNGKLNQTFTISEEELDGDDIKPLVTIKEDMDSKHAKISHSTTSKLLMGPSSRKQHRKVTVDPNIWWSSVSTYTTPYWKQKNENRPKSQDSNLNDDMKNDSEIKCSTKRENINSRKLKLTYSFDRLKKQRSMRSSQETFSLNTTYKNDEKTKLTSVETTTSSLLDEQSESLDMTALGAHGIVYSYEPGTTHCYTKLNLKEDDLESEEKTVKPQPNEAQEAKSIGVPPQQNEKDQNETLQEPEHVTKEIASEVELVLSPPMNELQSPEDKCRDFLASNLPNRSVIQGTDSPVCQHFENIVPKEFSTLCVAALQSFIVRRETLMTSNTFQRIESLTVNRIPLFSYEDNLQENKRSHVNFIKSGYT</sequence>
<reference evidence="2 3" key="1">
    <citation type="submission" date="2024-02" db="EMBL/GenBank/DDBJ databases">
        <authorList>
            <person name="Daric V."/>
            <person name="Darras S."/>
        </authorList>
    </citation>
    <scope>NUCLEOTIDE SEQUENCE [LARGE SCALE GENOMIC DNA]</scope>
</reference>
<evidence type="ECO:0000256" key="1">
    <source>
        <dbReference type="SAM" id="MobiDB-lite"/>
    </source>
</evidence>
<name>A0ABP0FY67_CLALP</name>
<feature type="region of interest" description="Disordered" evidence="1">
    <location>
        <begin position="591"/>
        <end position="627"/>
    </location>
</feature>
<organism evidence="2 3">
    <name type="scientific">Clavelina lepadiformis</name>
    <name type="common">Light-bulb sea squirt</name>
    <name type="synonym">Ascidia lepadiformis</name>
    <dbReference type="NCBI Taxonomy" id="159417"/>
    <lineage>
        <taxon>Eukaryota</taxon>
        <taxon>Metazoa</taxon>
        <taxon>Chordata</taxon>
        <taxon>Tunicata</taxon>
        <taxon>Ascidiacea</taxon>
        <taxon>Aplousobranchia</taxon>
        <taxon>Clavelinidae</taxon>
        <taxon>Clavelina</taxon>
    </lineage>
</organism>
<gene>
    <name evidence="2" type="ORF">CVLEPA_LOCUS14656</name>
</gene>
<feature type="compositionally biased region" description="Basic and acidic residues" evidence="1">
    <location>
        <begin position="483"/>
        <end position="494"/>
    </location>
</feature>
<feature type="region of interest" description="Disordered" evidence="1">
    <location>
        <begin position="420"/>
        <end position="446"/>
    </location>
</feature>
<feature type="region of interest" description="Disordered" evidence="1">
    <location>
        <begin position="466"/>
        <end position="494"/>
    </location>
</feature>
<feature type="compositionally biased region" description="Basic and acidic residues" evidence="1">
    <location>
        <begin position="618"/>
        <end position="627"/>
    </location>
</feature>
<accession>A0ABP0FY67</accession>
<dbReference type="Proteomes" id="UP001642483">
    <property type="component" value="Unassembled WGS sequence"/>
</dbReference>
<keyword evidence="3" id="KW-1185">Reference proteome</keyword>
<proteinExistence type="predicted"/>